<feature type="domain" description="Piwi" evidence="3">
    <location>
        <begin position="778"/>
        <end position="1079"/>
    </location>
</feature>
<evidence type="ECO:0000259" key="2">
    <source>
        <dbReference type="PROSITE" id="PS50821"/>
    </source>
</evidence>
<dbReference type="Pfam" id="PF02170">
    <property type="entry name" value="PAZ"/>
    <property type="match status" value="1"/>
</dbReference>
<dbReference type="InterPro" id="IPR036397">
    <property type="entry name" value="RNaseH_sf"/>
</dbReference>
<dbReference type="InterPro" id="IPR032474">
    <property type="entry name" value="Argonaute_N"/>
</dbReference>
<dbReference type="GO" id="GO:0003723">
    <property type="term" value="F:RNA binding"/>
    <property type="evidence" value="ECO:0007669"/>
    <property type="project" value="InterPro"/>
</dbReference>
<feature type="compositionally biased region" description="Low complexity" evidence="1">
    <location>
        <begin position="229"/>
        <end position="243"/>
    </location>
</feature>
<name>A0A9R0F667_SPOFR</name>
<feature type="domain" description="PAZ" evidence="2">
    <location>
        <begin position="501"/>
        <end position="621"/>
    </location>
</feature>
<gene>
    <name evidence="5" type="primary">LOC118265413</name>
</gene>
<dbReference type="Pfam" id="PF16486">
    <property type="entry name" value="ArgoN"/>
    <property type="match status" value="1"/>
</dbReference>
<dbReference type="AlphaFoldDB" id="A0A9R0F667"/>
<organism evidence="4 5">
    <name type="scientific">Spodoptera frugiperda</name>
    <name type="common">Fall armyworm</name>
    <dbReference type="NCBI Taxonomy" id="7108"/>
    <lineage>
        <taxon>Eukaryota</taxon>
        <taxon>Metazoa</taxon>
        <taxon>Ecdysozoa</taxon>
        <taxon>Arthropoda</taxon>
        <taxon>Hexapoda</taxon>
        <taxon>Insecta</taxon>
        <taxon>Pterygota</taxon>
        <taxon>Neoptera</taxon>
        <taxon>Endopterygota</taxon>
        <taxon>Lepidoptera</taxon>
        <taxon>Glossata</taxon>
        <taxon>Ditrysia</taxon>
        <taxon>Noctuoidea</taxon>
        <taxon>Noctuidae</taxon>
        <taxon>Amphipyrinae</taxon>
        <taxon>Spodoptera</taxon>
    </lineage>
</organism>
<dbReference type="OrthoDB" id="10252740at2759"/>
<dbReference type="RefSeq" id="XP_050562037.1">
    <property type="nucleotide sequence ID" value="XM_050706080.1"/>
</dbReference>
<dbReference type="Gene3D" id="3.40.50.2300">
    <property type="match status" value="1"/>
</dbReference>
<evidence type="ECO:0000313" key="5">
    <source>
        <dbReference type="RefSeq" id="XP_050562037.1"/>
    </source>
</evidence>
<dbReference type="GO" id="GO:0034587">
    <property type="term" value="P:piRNA processing"/>
    <property type="evidence" value="ECO:0007669"/>
    <property type="project" value="UniProtKB-ARBA"/>
</dbReference>
<dbReference type="CDD" id="cd04657">
    <property type="entry name" value="Piwi_ago-like"/>
    <property type="match status" value="1"/>
</dbReference>
<reference evidence="5" key="1">
    <citation type="submission" date="2025-08" db="UniProtKB">
        <authorList>
            <consortium name="RefSeq"/>
        </authorList>
    </citation>
    <scope>IDENTIFICATION</scope>
    <source>
        <tissue evidence="5">Whole larval tissue</tissue>
    </source>
</reference>
<dbReference type="InterPro" id="IPR003100">
    <property type="entry name" value="PAZ_dom"/>
</dbReference>
<dbReference type="PROSITE" id="PS50821">
    <property type="entry name" value="PAZ"/>
    <property type="match status" value="1"/>
</dbReference>
<evidence type="ECO:0000259" key="3">
    <source>
        <dbReference type="PROSITE" id="PS50822"/>
    </source>
</evidence>
<dbReference type="SMART" id="SM01163">
    <property type="entry name" value="DUF1785"/>
    <property type="match status" value="1"/>
</dbReference>
<dbReference type="Pfam" id="PF08699">
    <property type="entry name" value="ArgoL1"/>
    <property type="match status" value="1"/>
</dbReference>
<keyword evidence="4" id="KW-1185">Reference proteome</keyword>
<dbReference type="CTD" id="27161"/>
<feature type="region of interest" description="Disordered" evidence="1">
    <location>
        <begin position="1"/>
        <end position="261"/>
    </location>
</feature>
<dbReference type="InterPro" id="IPR014811">
    <property type="entry name" value="ArgoL1"/>
</dbReference>
<feature type="compositionally biased region" description="Basic and acidic residues" evidence="1">
    <location>
        <begin position="98"/>
        <end position="126"/>
    </location>
</feature>
<dbReference type="Gene3D" id="3.30.420.10">
    <property type="entry name" value="Ribonuclease H-like superfamily/Ribonuclease H"/>
    <property type="match status" value="1"/>
</dbReference>
<dbReference type="GeneID" id="118265413"/>
<evidence type="ECO:0000256" key="1">
    <source>
        <dbReference type="SAM" id="MobiDB-lite"/>
    </source>
</evidence>
<accession>A0A9R0F667</accession>
<sequence length="1110" mass="124693">MEAYNHTFFEDTQAVTRGGKCAKKKGGKKNVQKEEEPSQSSVSVEEPTSPDVPEAEAEDDSNLSAAARKRKEKKEKKERSLQALQALQGMKKLSISESSKDEPGAKDESTCKEEPTSKEEASKPEPETPTEAPSQIQLEAAAMPSQEKPPPEAAKEPPKPAEEEEFGLGLGLSGTRKKKPKKKKAEPAPTVEAQQASAPQTADPLKATPTSPAGAPVLVQMPEPAHAAPGPWSKSGSGKSRGWTPVPLGTMPEPPARLVPQPTPVPQATPIPQATPTAVVPTARAPKSMEPTMCRYQIPNKIPGNRVRAAHIRVMVNYLEMEFKSLKIYRYDVSITPDKPKKMLPDVFLKVKNKFFANELIAFDQMKNCYSLNALKNITTTERFHATVELLDQNQRSINFDVSLKATGVVDLENIKNYMRTRASSLCHPTEEIQCIDVILRQGALESYVKAGRQFFKRPSRPIDLGFGYEMWTGLFQSAIFTNKAFINIDVAHKGFPRHQSLLDAMIKDFNLDPTKPLDNQRGCDYFAAFVKGLKVVATLVGNTPSAGHRREFICNGLVGPPHDLVFTITESDGRTRKTSVAEYFAKDKNYRLRYPRLNCLWVGNKDRCIYFPIELLHVAEGQALTRQLNEQQISKMVKEAATPPDERLKKIKEVISNMKYSQNRDFKRFGLEISEKFYTVKAKVLEPPVLEIGNGKVTPRKGQWQANKLLKPEALTSWALIAVDTDSRNDYGPMIDLIVSTGGQLGMAVSKPKFVNVNAKMKMLHSILMNAYRDVRFVFIIVSARGRDDYHKVKQLAEREVGILTQCIKEATARRMNQMTAKNILLKVNSKLMGINQAIDMIAMPKCIKDTTVMIVGADVTHPSPDQSNVPSIAAVTASIDPKCYMYNIELSIQTPKKEMIVEFEDMMFDHLKVYKDRNQGRLPKKIFVFRDGVSEGQFSQVMNSELAAVHSAYQRMAGMQNKPEVLFLLVQKRHHTRLFNDGPNVQYNVEPGTVVDTDIVHSSELDFYLVSHQAIKGTARPTRYHTVCNDGKIPDDEVEQLTYYLCHLYSRCMRSVSYPTPTYYAHLACLRARSLTHGEKFDNRELERKPKRLHVLDKMLQFSRMFFV</sequence>
<evidence type="ECO:0000313" key="4">
    <source>
        <dbReference type="Proteomes" id="UP000829999"/>
    </source>
</evidence>
<dbReference type="Proteomes" id="UP000829999">
    <property type="component" value="Chromosome 28"/>
</dbReference>
<dbReference type="InterPro" id="IPR003165">
    <property type="entry name" value="Piwi"/>
</dbReference>
<dbReference type="SUPFAM" id="SSF101690">
    <property type="entry name" value="PAZ domain"/>
    <property type="match status" value="1"/>
</dbReference>
<dbReference type="CDD" id="cd02846">
    <property type="entry name" value="PAZ_argonaute_like"/>
    <property type="match status" value="1"/>
</dbReference>
<dbReference type="Pfam" id="PF16488">
    <property type="entry name" value="ArgoL2"/>
    <property type="match status" value="1"/>
</dbReference>
<dbReference type="PANTHER" id="PTHR22891">
    <property type="entry name" value="EUKARYOTIC TRANSLATION INITIATION FACTOR 2C"/>
    <property type="match status" value="1"/>
</dbReference>
<protein>
    <submittedName>
        <fullName evidence="5">Protein argonaute-2 isoform X1</fullName>
    </submittedName>
</protein>
<feature type="compositionally biased region" description="Basic residues" evidence="1">
    <location>
        <begin position="20"/>
        <end position="30"/>
    </location>
</feature>
<dbReference type="PROSITE" id="PS50822">
    <property type="entry name" value="PIWI"/>
    <property type="match status" value="1"/>
</dbReference>
<dbReference type="InterPro" id="IPR036085">
    <property type="entry name" value="PAZ_dom_sf"/>
</dbReference>
<dbReference type="InterPro" id="IPR032472">
    <property type="entry name" value="ArgoL2"/>
</dbReference>
<dbReference type="Gene3D" id="2.170.260.10">
    <property type="entry name" value="paz domain"/>
    <property type="match status" value="1"/>
</dbReference>
<feature type="compositionally biased region" description="Basic and acidic residues" evidence="1">
    <location>
        <begin position="149"/>
        <end position="161"/>
    </location>
</feature>
<feature type="compositionally biased region" description="Pro residues" evidence="1">
    <location>
        <begin position="252"/>
        <end position="261"/>
    </location>
</feature>
<feature type="compositionally biased region" description="Low complexity" evidence="1">
    <location>
        <begin position="38"/>
        <end position="52"/>
    </location>
</feature>
<proteinExistence type="predicted"/>
<dbReference type="InterPro" id="IPR045246">
    <property type="entry name" value="Piwi_ago-like"/>
</dbReference>
<dbReference type="SMART" id="SM00950">
    <property type="entry name" value="Piwi"/>
    <property type="match status" value="1"/>
</dbReference>
<dbReference type="SUPFAM" id="SSF53098">
    <property type="entry name" value="Ribonuclease H-like"/>
    <property type="match status" value="1"/>
</dbReference>
<dbReference type="Pfam" id="PF02171">
    <property type="entry name" value="Piwi"/>
    <property type="match status" value="1"/>
</dbReference>
<feature type="compositionally biased region" description="Basic residues" evidence="1">
    <location>
        <begin position="175"/>
        <end position="184"/>
    </location>
</feature>
<dbReference type="InterPro" id="IPR012337">
    <property type="entry name" value="RNaseH-like_sf"/>
</dbReference>